<dbReference type="FunFam" id="2.40.420.20:FF:000001">
    <property type="entry name" value="Efflux RND transporter periplasmic adaptor subunit"/>
    <property type="match status" value="1"/>
</dbReference>
<dbReference type="eggNOG" id="COG0845">
    <property type="taxonomic scope" value="Bacteria"/>
</dbReference>
<dbReference type="InterPro" id="IPR006143">
    <property type="entry name" value="RND_pump_MFP"/>
</dbReference>
<comment type="subcellular location">
    <subcellularLocation>
        <location evidence="1">Cell envelope</location>
    </subcellularLocation>
</comment>
<dbReference type="Pfam" id="PF25944">
    <property type="entry name" value="Beta-barrel_RND"/>
    <property type="match status" value="1"/>
</dbReference>
<gene>
    <name evidence="8" type="ORF">Dthio_PD3809</name>
</gene>
<feature type="domain" description="Multidrug resistance protein MdtA-like barrel-sandwich hybrid" evidence="5">
    <location>
        <begin position="71"/>
        <end position="205"/>
    </location>
</feature>
<dbReference type="InterPro" id="IPR058625">
    <property type="entry name" value="MdtA-like_BSH"/>
</dbReference>
<dbReference type="NCBIfam" id="TIGR01730">
    <property type="entry name" value="RND_mfp"/>
    <property type="match status" value="1"/>
</dbReference>
<comment type="similarity">
    <text evidence="2">Belongs to the membrane fusion protein (MFP) (TC 8.A.1) family.</text>
</comment>
<name>D6SKD8_9BACT</name>
<dbReference type="PANTHER" id="PTHR30158">
    <property type="entry name" value="ACRA/E-RELATED COMPONENT OF DRUG EFFLUX TRANSPORTER"/>
    <property type="match status" value="1"/>
</dbReference>
<dbReference type="EMBL" id="ACJN02000001">
    <property type="protein sequence ID" value="EFI36341.1"/>
    <property type="molecule type" value="Genomic_DNA"/>
</dbReference>
<evidence type="ECO:0000256" key="2">
    <source>
        <dbReference type="ARBA" id="ARBA00009477"/>
    </source>
</evidence>
<dbReference type="SUPFAM" id="SSF111369">
    <property type="entry name" value="HlyD-like secretion proteins"/>
    <property type="match status" value="1"/>
</dbReference>
<evidence type="ECO:0000259" key="7">
    <source>
        <dbReference type="Pfam" id="PF25989"/>
    </source>
</evidence>
<evidence type="ECO:0000256" key="3">
    <source>
        <dbReference type="SAM" id="SignalP"/>
    </source>
</evidence>
<protein>
    <submittedName>
        <fullName evidence="8">Efflux transporter, RND family, MFP subunit</fullName>
    </submittedName>
</protein>
<dbReference type="InterPro" id="IPR058624">
    <property type="entry name" value="MdtA-like_HH"/>
</dbReference>
<evidence type="ECO:0000256" key="1">
    <source>
        <dbReference type="ARBA" id="ARBA00004196"/>
    </source>
</evidence>
<dbReference type="Pfam" id="PF25989">
    <property type="entry name" value="YknX_C"/>
    <property type="match status" value="1"/>
</dbReference>
<dbReference type="Proteomes" id="UP000005496">
    <property type="component" value="Unassembled WGS sequence"/>
</dbReference>
<dbReference type="Gene3D" id="2.40.420.20">
    <property type="match status" value="1"/>
</dbReference>
<feature type="domain" description="Multidrug resistance protein MdtA-like alpha-helical hairpin" evidence="4">
    <location>
        <begin position="111"/>
        <end position="180"/>
    </location>
</feature>
<dbReference type="Gene3D" id="2.40.50.100">
    <property type="match status" value="1"/>
</dbReference>
<dbReference type="GO" id="GO:0030313">
    <property type="term" value="C:cell envelope"/>
    <property type="evidence" value="ECO:0007669"/>
    <property type="project" value="UniProtKB-SubCell"/>
</dbReference>
<dbReference type="GO" id="GO:0046677">
    <property type="term" value="P:response to antibiotic"/>
    <property type="evidence" value="ECO:0007669"/>
    <property type="project" value="TreeGrafter"/>
</dbReference>
<dbReference type="OrthoDB" id="9772050at2"/>
<proteinExistence type="inferred from homology"/>
<keyword evidence="3" id="KW-0732">Signal</keyword>
<dbReference type="Pfam" id="PF25876">
    <property type="entry name" value="HH_MFP_RND"/>
    <property type="match status" value="1"/>
</dbReference>
<dbReference type="Gene3D" id="2.40.30.170">
    <property type="match status" value="1"/>
</dbReference>
<feature type="signal peptide" evidence="3">
    <location>
        <begin position="1"/>
        <end position="27"/>
    </location>
</feature>
<dbReference type="GO" id="GO:0005886">
    <property type="term" value="C:plasma membrane"/>
    <property type="evidence" value="ECO:0007669"/>
    <property type="project" value="TreeGrafter"/>
</dbReference>
<sequence>MPSRRFMRIFKYHAVFMAVLLITGLSACNGDNPEQSEQQEAPPSKVSYQEVHKTDVQVFRQYPARVHGSSTVQVRSRVEGILEEKLYQEGEVVSKGDELFVIDQEPFEIALRQARADLEDARAGYDHARRDWKRYSRLYEQGTVSEQTRDEARTEYQLAGAAVSRAEANVEDARRNLRYTRVSAPVDGITGMEDVSEGNLLSWGDLLTTMTRNDPVHVRFSIPQEEAVARRMAAQAGPEEALPPKSLLEGARVGREGLDVLLARLMPDRDQKYPHKGVVDFTASTVDPDTGEVAYRAVFANPDQELMPGQFVRVRLLLQNLEDVFLVPESAVGQDQEGPMVFVLDEDNVAQVRHVRLGPVLEDGWAVFEGLQEKDRVVVNGQVALEDGEQVQARPAENPETK</sequence>
<evidence type="ECO:0000259" key="4">
    <source>
        <dbReference type="Pfam" id="PF25876"/>
    </source>
</evidence>
<accession>D6SKD8</accession>
<evidence type="ECO:0000259" key="6">
    <source>
        <dbReference type="Pfam" id="PF25944"/>
    </source>
</evidence>
<dbReference type="InterPro" id="IPR058637">
    <property type="entry name" value="YknX-like_C"/>
</dbReference>
<feature type="domain" description="YknX-like C-terminal permuted SH3-like" evidence="7">
    <location>
        <begin position="327"/>
        <end position="392"/>
    </location>
</feature>
<dbReference type="InterPro" id="IPR058626">
    <property type="entry name" value="MdtA-like_b-barrel"/>
</dbReference>
<dbReference type="Pfam" id="PF25917">
    <property type="entry name" value="BSH_RND"/>
    <property type="match status" value="1"/>
</dbReference>
<reference evidence="8" key="1">
    <citation type="submission" date="2010-05" db="EMBL/GenBank/DDBJ databases">
        <title>The draft genome of Desulfonatronospira thiodismutans ASO3-1.</title>
        <authorList>
            <consortium name="US DOE Joint Genome Institute (JGI-PGF)"/>
            <person name="Lucas S."/>
            <person name="Copeland A."/>
            <person name="Lapidus A."/>
            <person name="Cheng J.-F."/>
            <person name="Bruce D."/>
            <person name="Goodwin L."/>
            <person name="Pitluck S."/>
            <person name="Chertkov O."/>
            <person name="Brettin T."/>
            <person name="Detter J.C."/>
            <person name="Han C."/>
            <person name="Land M.L."/>
            <person name="Hauser L."/>
            <person name="Kyrpides N."/>
            <person name="Mikhailova N."/>
            <person name="Muyzer G."/>
            <person name="Woyke T."/>
        </authorList>
    </citation>
    <scope>NUCLEOTIDE SEQUENCE [LARGE SCALE GENOMIC DNA]</scope>
    <source>
        <strain evidence="8">ASO3-1</strain>
    </source>
</reference>
<dbReference type="GO" id="GO:0022857">
    <property type="term" value="F:transmembrane transporter activity"/>
    <property type="evidence" value="ECO:0007669"/>
    <property type="project" value="InterPro"/>
</dbReference>
<dbReference type="AlphaFoldDB" id="D6SKD8"/>
<dbReference type="PROSITE" id="PS51257">
    <property type="entry name" value="PROKAR_LIPOPROTEIN"/>
    <property type="match status" value="1"/>
</dbReference>
<comment type="caution">
    <text evidence="8">The sequence shown here is derived from an EMBL/GenBank/DDBJ whole genome shotgun (WGS) entry which is preliminary data.</text>
</comment>
<organism evidence="8 9">
    <name type="scientific">Desulfonatronospira thiodismutans ASO3-1</name>
    <dbReference type="NCBI Taxonomy" id="555779"/>
    <lineage>
        <taxon>Bacteria</taxon>
        <taxon>Pseudomonadati</taxon>
        <taxon>Thermodesulfobacteriota</taxon>
        <taxon>Desulfovibrionia</taxon>
        <taxon>Desulfovibrionales</taxon>
        <taxon>Desulfonatronovibrionaceae</taxon>
        <taxon>Desulfonatronospira</taxon>
    </lineage>
</organism>
<dbReference type="RefSeq" id="WP_008869460.1">
    <property type="nucleotide sequence ID" value="NZ_ACJN02000001.1"/>
</dbReference>
<evidence type="ECO:0000313" key="8">
    <source>
        <dbReference type="EMBL" id="EFI36341.1"/>
    </source>
</evidence>
<feature type="chain" id="PRO_5003088090" evidence="3">
    <location>
        <begin position="28"/>
        <end position="402"/>
    </location>
</feature>
<feature type="domain" description="Multidrug resistance protein MdtA-like beta-barrel" evidence="6">
    <location>
        <begin position="264"/>
        <end position="318"/>
    </location>
</feature>
<keyword evidence="9" id="KW-1185">Reference proteome</keyword>
<evidence type="ECO:0000259" key="5">
    <source>
        <dbReference type="Pfam" id="PF25917"/>
    </source>
</evidence>
<dbReference type="Gene3D" id="1.10.287.470">
    <property type="entry name" value="Helix hairpin bin"/>
    <property type="match status" value="1"/>
</dbReference>
<evidence type="ECO:0000313" key="9">
    <source>
        <dbReference type="Proteomes" id="UP000005496"/>
    </source>
</evidence>